<dbReference type="EMBL" id="JAGYPE010000007">
    <property type="protein sequence ID" value="MBS4186529.1"/>
    <property type="molecule type" value="Genomic_DNA"/>
</dbReference>
<dbReference type="Pfam" id="PF04854">
    <property type="entry name" value="DUF624"/>
    <property type="match status" value="1"/>
</dbReference>
<evidence type="ECO:0000313" key="4">
    <source>
        <dbReference type="Proteomes" id="UP000677265"/>
    </source>
</evidence>
<feature type="transmembrane region" description="Helical" evidence="1">
    <location>
        <begin position="20"/>
        <end position="51"/>
    </location>
</feature>
<evidence type="ECO:0000256" key="1">
    <source>
        <dbReference type="SAM" id="Phobius"/>
    </source>
</evidence>
<evidence type="ECO:0000313" key="2">
    <source>
        <dbReference type="EMBL" id="MBS4186529.1"/>
    </source>
</evidence>
<dbReference type="Proteomes" id="UP000677265">
    <property type="component" value="Unassembled WGS sequence"/>
</dbReference>
<feature type="transmembrane region" description="Helical" evidence="1">
    <location>
        <begin position="105"/>
        <end position="133"/>
    </location>
</feature>
<name>A0A942T5L1_9BACI</name>
<keyword evidence="1" id="KW-0472">Membrane</keyword>
<comment type="caution">
    <text evidence="2">The sequence shown here is derived from an EMBL/GenBank/DDBJ whole genome shotgun (WGS) entry which is preliminary data.</text>
</comment>
<dbReference type="InterPro" id="IPR006938">
    <property type="entry name" value="DUF624"/>
</dbReference>
<dbReference type="EMBL" id="JAGYPE020000074">
    <property type="protein sequence ID" value="MCH6268984.1"/>
    <property type="molecule type" value="Genomic_DNA"/>
</dbReference>
<feature type="transmembrane region" description="Helical" evidence="1">
    <location>
        <begin position="178"/>
        <end position="198"/>
    </location>
</feature>
<dbReference type="RefSeq" id="WP_213146326.1">
    <property type="nucleotide sequence ID" value="NZ_JAGYPE020000074.1"/>
</dbReference>
<keyword evidence="4" id="KW-1185">Reference proteome</keyword>
<feature type="transmembrane region" description="Helical" evidence="1">
    <location>
        <begin position="80"/>
        <end position="99"/>
    </location>
</feature>
<keyword evidence="1" id="KW-0812">Transmembrane</keyword>
<protein>
    <submittedName>
        <fullName evidence="2">YesL family protein</fullName>
    </submittedName>
</protein>
<organism evidence="2">
    <name type="scientific">Neobacillus citreus</name>
    <dbReference type="NCBI Taxonomy" id="2833578"/>
    <lineage>
        <taxon>Bacteria</taxon>
        <taxon>Bacillati</taxon>
        <taxon>Bacillota</taxon>
        <taxon>Bacilli</taxon>
        <taxon>Bacillales</taxon>
        <taxon>Bacillaceae</taxon>
        <taxon>Neobacillus</taxon>
    </lineage>
</organism>
<reference evidence="2" key="1">
    <citation type="submission" date="2021-05" db="EMBL/GenBank/DDBJ databases">
        <title>Novel Bacillus species.</title>
        <authorList>
            <person name="Liu G."/>
        </authorList>
    </citation>
    <scope>NUCLEOTIDE SEQUENCE</scope>
    <source>
        <strain evidence="2 4">FJAT-50051</strain>
    </source>
</reference>
<accession>A0A942T5L1</accession>
<evidence type="ECO:0000313" key="3">
    <source>
        <dbReference type="EMBL" id="MCH6268984.1"/>
    </source>
</evidence>
<gene>
    <name evidence="3" type="ORF">KHB02_025980</name>
    <name evidence="2" type="ORF">KHB02_34760</name>
</gene>
<sequence>MMLTGWKGKLNDFLEWAMRLAYVNLLWIGGSLLGLLAAGFFPATIAMFAVVRKWLQKDEEIKTASYFWKIYKSEMLKGNAFGYCWVILGLILYFDLSFFRSFSNLVSLIFTYVTFLIGAVYICSLLFAFPVYVHYDERVFQTVKNSVLLTLSRPLFAIVLAIAFYLPYYLVFRVPGMLPFYSGSLIAYCLLFVSLKIFDNLEQLEKD</sequence>
<feature type="transmembrane region" description="Helical" evidence="1">
    <location>
        <begin position="154"/>
        <end position="172"/>
    </location>
</feature>
<proteinExistence type="predicted"/>
<dbReference type="AlphaFoldDB" id="A0A942T5L1"/>
<keyword evidence="1" id="KW-1133">Transmembrane helix</keyword>